<dbReference type="RefSeq" id="WP_166338859.1">
    <property type="nucleotide sequence ID" value="NZ_CP072829.1"/>
</dbReference>
<dbReference type="InterPro" id="IPR017500">
    <property type="entry name" value="Phage_infect_YhgE_N"/>
</dbReference>
<evidence type="ECO:0000313" key="9">
    <source>
        <dbReference type="Proteomes" id="UP000636394"/>
    </source>
</evidence>
<feature type="transmembrane region" description="Helical" evidence="5">
    <location>
        <begin position="645"/>
        <end position="668"/>
    </location>
</feature>
<dbReference type="Proteomes" id="UP000636394">
    <property type="component" value="Unassembled WGS sequence"/>
</dbReference>
<evidence type="ECO:0000313" key="8">
    <source>
        <dbReference type="EMBL" id="QTU83665.1"/>
    </source>
</evidence>
<evidence type="ECO:0000256" key="3">
    <source>
        <dbReference type="ARBA" id="ARBA00022989"/>
    </source>
</evidence>
<dbReference type="GO" id="GO:0016020">
    <property type="term" value="C:membrane"/>
    <property type="evidence" value="ECO:0007669"/>
    <property type="project" value="UniProtKB-SubCell"/>
</dbReference>
<feature type="domain" description="ABC-2 type transporter transmembrane" evidence="6">
    <location>
        <begin position="28"/>
        <end position="164"/>
    </location>
</feature>
<evidence type="ECO:0000256" key="5">
    <source>
        <dbReference type="SAM" id="Phobius"/>
    </source>
</evidence>
<feature type="domain" description="ABC-2 type transporter transmembrane" evidence="6">
    <location>
        <begin position="498"/>
        <end position="715"/>
    </location>
</feature>
<protein>
    <submittedName>
        <fullName evidence="8">YhgE/Pip domain-containing protein</fullName>
    </submittedName>
</protein>
<dbReference type="InterPro" id="IPR051328">
    <property type="entry name" value="T7SS_ABC-Transporter"/>
</dbReference>
<dbReference type="GO" id="GO:0140359">
    <property type="term" value="F:ABC-type transporter activity"/>
    <property type="evidence" value="ECO:0007669"/>
    <property type="project" value="InterPro"/>
</dbReference>
<dbReference type="KEGG" id="ebz:J7S26_04495"/>
<reference evidence="7 9" key="1">
    <citation type="submission" date="2019-11" db="EMBL/GenBank/DDBJ databases">
        <title>Eggerthellaceae novel genus isolated from the rectal contents of marmort.</title>
        <authorList>
            <person name="Zhang G."/>
        </authorList>
    </citation>
    <scope>NUCLEOTIDE SEQUENCE [LARGE SCALE GENOMIC DNA]</scope>
    <source>
        <strain evidence="9">zg-886</strain>
        <strain evidence="7">Zg-886</strain>
    </source>
</reference>
<dbReference type="Pfam" id="PF12698">
    <property type="entry name" value="ABC2_membrane_3"/>
    <property type="match status" value="2"/>
</dbReference>
<proteinExistence type="predicted"/>
<keyword evidence="2 5" id="KW-0812">Transmembrane</keyword>
<comment type="subcellular location">
    <subcellularLocation>
        <location evidence="1">Membrane</location>
        <topology evidence="1">Multi-pass membrane protein</topology>
    </subcellularLocation>
</comment>
<dbReference type="Proteomes" id="UP000671910">
    <property type="component" value="Chromosome"/>
</dbReference>
<gene>
    <name evidence="7" type="ORF">GMI68_03275</name>
    <name evidence="8" type="ORF">J7S26_04495</name>
</gene>
<dbReference type="InterPro" id="IPR017501">
    <property type="entry name" value="Phage_infect_YhgE_C"/>
</dbReference>
<evidence type="ECO:0000256" key="4">
    <source>
        <dbReference type="ARBA" id="ARBA00023136"/>
    </source>
</evidence>
<dbReference type="EMBL" id="CP072829">
    <property type="protein sequence ID" value="QTU83665.1"/>
    <property type="molecule type" value="Genomic_DNA"/>
</dbReference>
<accession>A0A9E6STP3</accession>
<feature type="transmembrane region" description="Helical" evidence="5">
    <location>
        <begin position="696"/>
        <end position="717"/>
    </location>
</feature>
<dbReference type="EMBL" id="WPCR01000003">
    <property type="protein sequence ID" value="NHM13803.1"/>
    <property type="molecule type" value="Genomic_DNA"/>
</dbReference>
<evidence type="ECO:0000313" key="7">
    <source>
        <dbReference type="EMBL" id="NHM13803.1"/>
    </source>
</evidence>
<dbReference type="AlphaFoldDB" id="A0A9E6STP3"/>
<sequence>MGNIVRLAKSDVKRLFANVVSTVVTLGLVLLPSVFAWYNTIACWDVFDNTGNLTVAVANVDEGYESELVPLPVNVGEQVVSALRANDQIDWVFTTEDDAVDGARAGRYYAAVVIPPQFSRDMLTFYASDSGHASIVYYVNEKKNAIAPKITDQGADAVSYQVNQVFAQTLAEVSTGLVHAIGATADDAGLKDAASGLAERLRDGADEIDGCRTVASSYAALIGSLEGVLENANALAAATSERLGDTMDAAAGAASPLLSMGDEAKASADAMDAALATSVQAYQGLLDSFDDPFGTAGQTADQAKSSLTTYAALLRDDADRYRDLAASLDGLKAGLPKVETTVGTHLVQAATAQVDDATARILRAAAALDDVAESFDAAASKAADGSDALAAKRETARQTLVDARDAMADAQQSFEAKAKPKLDDVAAKAGAAMDKAKALRDSLDVASAEASEAIGKAGGAVTATKDKLTAADGALSEVSAKLRDAADAMDTALATGDESALQAIIGSDLAKLSHALSAPVAVERVAVYPVENFGSAMAPLYTTLALYIGSLLILVVLKPAPSAAQCRELADPKPYQLYLGRFGVMAFLSLLQTTVMGLGNLLFLQVQAADPVLFMLVFWVAGLVFTFIIYTLVVSFANLGKAVAVILLIVQVTGCGGSYPLQILPGFIQAISPWLPATHVVDALREAMMGPCQNDYWIALGKLTLFVVPMLLLGLVLRKPLEKFMAWYVEKVESSKVVG</sequence>
<evidence type="ECO:0000256" key="1">
    <source>
        <dbReference type="ARBA" id="ARBA00004141"/>
    </source>
</evidence>
<evidence type="ECO:0000256" key="2">
    <source>
        <dbReference type="ARBA" id="ARBA00022692"/>
    </source>
</evidence>
<evidence type="ECO:0000259" key="6">
    <source>
        <dbReference type="Pfam" id="PF12698"/>
    </source>
</evidence>
<dbReference type="NCBIfam" id="TIGR03061">
    <property type="entry name" value="pip_yhgE_Nterm"/>
    <property type="match status" value="1"/>
</dbReference>
<keyword evidence="9" id="KW-1185">Reference proteome</keyword>
<keyword evidence="4 5" id="KW-0472">Membrane</keyword>
<dbReference type="InterPro" id="IPR013525">
    <property type="entry name" value="ABC2_TM"/>
</dbReference>
<feature type="transmembrane region" description="Helical" evidence="5">
    <location>
        <begin position="15"/>
        <end position="38"/>
    </location>
</feature>
<dbReference type="PANTHER" id="PTHR43077:SF10">
    <property type="entry name" value="TRANSPORT PERMEASE PROTEIN"/>
    <property type="match status" value="1"/>
</dbReference>
<reference evidence="8" key="2">
    <citation type="submission" date="2021-04" db="EMBL/GenBank/DDBJ databases">
        <title>Novel species in family Eggerthellaceae.</title>
        <authorList>
            <person name="Zhang G."/>
        </authorList>
    </citation>
    <scope>NUCLEOTIDE SEQUENCE</scope>
    <source>
        <strain evidence="8">Zg-886</strain>
    </source>
</reference>
<feature type="transmembrane region" description="Helical" evidence="5">
    <location>
        <begin position="612"/>
        <end position="633"/>
    </location>
</feature>
<dbReference type="Gene3D" id="3.40.1710.10">
    <property type="entry name" value="abc type-2 transporter like domain"/>
    <property type="match status" value="1"/>
</dbReference>
<feature type="transmembrane region" description="Helical" evidence="5">
    <location>
        <begin position="538"/>
        <end position="557"/>
    </location>
</feature>
<dbReference type="PANTHER" id="PTHR43077">
    <property type="entry name" value="TRANSPORT PERMEASE YVFS-RELATED"/>
    <property type="match status" value="1"/>
</dbReference>
<keyword evidence="3 5" id="KW-1133">Transmembrane helix</keyword>
<organism evidence="8 10">
    <name type="scientific">Xiamenia xianingshaonis</name>
    <dbReference type="NCBI Taxonomy" id="2682776"/>
    <lineage>
        <taxon>Bacteria</taxon>
        <taxon>Bacillati</taxon>
        <taxon>Actinomycetota</taxon>
        <taxon>Coriobacteriia</taxon>
        <taxon>Eggerthellales</taxon>
        <taxon>Eggerthellaceae</taxon>
        <taxon>Xiamenia</taxon>
    </lineage>
</organism>
<feature type="transmembrane region" description="Helical" evidence="5">
    <location>
        <begin position="578"/>
        <end position="606"/>
    </location>
</feature>
<evidence type="ECO:0000313" key="10">
    <source>
        <dbReference type="Proteomes" id="UP000671910"/>
    </source>
</evidence>
<name>A0A9E6STP3_9ACTN</name>
<dbReference type="NCBIfam" id="TIGR03062">
    <property type="entry name" value="pip_yhgE_Cterm"/>
    <property type="match status" value="1"/>
</dbReference>